<organism evidence="2 3">
    <name type="scientific">Symbiodinium natans</name>
    <dbReference type="NCBI Taxonomy" id="878477"/>
    <lineage>
        <taxon>Eukaryota</taxon>
        <taxon>Sar</taxon>
        <taxon>Alveolata</taxon>
        <taxon>Dinophyceae</taxon>
        <taxon>Suessiales</taxon>
        <taxon>Symbiodiniaceae</taxon>
        <taxon>Symbiodinium</taxon>
    </lineage>
</organism>
<dbReference type="InterPro" id="IPR015424">
    <property type="entry name" value="PyrdxlP-dep_Trfase"/>
</dbReference>
<gene>
    <name evidence="2" type="primary">csd</name>
    <name evidence="2" type="ORF">SNAT2548_LOCUS31128</name>
</gene>
<evidence type="ECO:0000313" key="3">
    <source>
        <dbReference type="Proteomes" id="UP000604046"/>
    </source>
</evidence>
<dbReference type="PANTHER" id="PTHR43586">
    <property type="entry name" value="CYSTEINE DESULFURASE"/>
    <property type="match status" value="1"/>
</dbReference>
<protein>
    <submittedName>
        <fullName evidence="2">Csd protein</fullName>
    </submittedName>
</protein>
<feature type="domain" description="Aminotransferase class V" evidence="1">
    <location>
        <begin position="181"/>
        <end position="230"/>
    </location>
</feature>
<sequence>MLRSVEQLGHEAVSVKNRPWLITDNGTAAQVRALFAQLVAASPDNVALAPSTSYAISQAAHNIWRSGRVRAGDVVLLLQNQMSSNVYAWQRLCRECGARLVAIPEPQHEEAVERRPKRQRTDASMSILSPWDEALETAIRLHAQRSRIAVLAVPHFLWTDGSGPINLHRLRSVLDEVAQGPRTVFVVDATQSLGVVPIHAQSWGIDWLACSVHKWLFGPYGLSLVYVAPEWSQDPATEPIVHDEHNRLGADGDVCLPFDLERPGYSEDFQEGAKKFDAGGRVNPILMPMVAGALKQVLEWHPDRIGATLAGLTARCAEGAIRMGLQVPSSHAPHFLGVGPSAEDVDRELHESGATARGRSEAAERWADAAAAYLKQHRIHVSSRAGVLRVAPHVYNTSRDIDEFLRVLASFRHRRSSR</sequence>
<dbReference type="AlphaFoldDB" id="A0A812U436"/>
<dbReference type="PANTHER" id="PTHR43586:SF15">
    <property type="entry name" value="BLR3095 PROTEIN"/>
    <property type="match status" value="1"/>
</dbReference>
<evidence type="ECO:0000259" key="1">
    <source>
        <dbReference type="Pfam" id="PF00266"/>
    </source>
</evidence>
<comment type="caution">
    <text evidence="2">The sequence shown here is derived from an EMBL/GenBank/DDBJ whole genome shotgun (WGS) entry which is preliminary data.</text>
</comment>
<feature type="domain" description="Aminotransferase class V" evidence="1">
    <location>
        <begin position="29"/>
        <end position="105"/>
    </location>
</feature>
<name>A0A812U436_9DINO</name>
<dbReference type="SUPFAM" id="SSF53383">
    <property type="entry name" value="PLP-dependent transferases"/>
    <property type="match status" value="1"/>
</dbReference>
<reference evidence="2" key="1">
    <citation type="submission" date="2021-02" db="EMBL/GenBank/DDBJ databases">
        <authorList>
            <person name="Dougan E. K."/>
            <person name="Rhodes N."/>
            <person name="Thang M."/>
            <person name="Chan C."/>
        </authorList>
    </citation>
    <scope>NUCLEOTIDE SEQUENCE</scope>
</reference>
<evidence type="ECO:0000313" key="2">
    <source>
        <dbReference type="EMBL" id="CAE7554191.1"/>
    </source>
</evidence>
<dbReference type="EMBL" id="CAJNDS010002640">
    <property type="protein sequence ID" value="CAE7554191.1"/>
    <property type="molecule type" value="Genomic_DNA"/>
</dbReference>
<dbReference type="Pfam" id="PF00266">
    <property type="entry name" value="Aminotran_5"/>
    <property type="match status" value="2"/>
</dbReference>
<dbReference type="InterPro" id="IPR000192">
    <property type="entry name" value="Aminotrans_V_dom"/>
</dbReference>
<proteinExistence type="predicted"/>
<dbReference type="Gene3D" id="3.90.1150.10">
    <property type="entry name" value="Aspartate Aminotransferase, domain 1"/>
    <property type="match status" value="1"/>
</dbReference>
<dbReference type="Proteomes" id="UP000604046">
    <property type="component" value="Unassembled WGS sequence"/>
</dbReference>
<dbReference type="InterPro" id="IPR015421">
    <property type="entry name" value="PyrdxlP-dep_Trfase_major"/>
</dbReference>
<dbReference type="Gene3D" id="3.40.640.10">
    <property type="entry name" value="Type I PLP-dependent aspartate aminotransferase-like (Major domain)"/>
    <property type="match status" value="1"/>
</dbReference>
<accession>A0A812U436</accession>
<keyword evidence="3" id="KW-1185">Reference proteome</keyword>
<dbReference type="OrthoDB" id="5978656at2759"/>
<dbReference type="InterPro" id="IPR015422">
    <property type="entry name" value="PyrdxlP-dep_Trfase_small"/>
</dbReference>